<keyword evidence="2" id="KW-0813">Transport</keyword>
<feature type="domain" description="ABC transporter" evidence="5">
    <location>
        <begin position="7"/>
        <end position="238"/>
    </location>
</feature>
<comment type="caution">
    <text evidence="6">The sequence shown here is derived from an EMBL/GenBank/DDBJ whole genome shotgun (WGS) entry which is preliminary data.</text>
</comment>
<evidence type="ECO:0000259" key="5">
    <source>
        <dbReference type="PROSITE" id="PS50893"/>
    </source>
</evidence>
<keyword evidence="4" id="KW-0067">ATP-binding</keyword>
<sequence>MKKKTVIEAINICKSFHDPITVKVLTNVSFSINTGEFVSIVGKSGCGKSTLLYILSTMDTSYEGDLLLDGTSMKNKRDAELAKVRNEKIGFVFQFHYLLNEFNNLQNVMLPALKFDKLSPEEIEHNAYEKLKILGIESEALKYPNQLSGGQKQRVAIARALINNPLIIMGDEPTGNLDKMSGDVVFNIFKELAEEYNQSLLIVTHDLDFAANTHRTITMEDGKIIGSEIGTATIEGKR</sequence>
<evidence type="ECO:0000256" key="1">
    <source>
        <dbReference type="ARBA" id="ARBA00005417"/>
    </source>
</evidence>
<dbReference type="Gene3D" id="3.40.50.300">
    <property type="entry name" value="P-loop containing nucleotide triphosphate hydrolases"/>
    <property type="match status" value="1"/>
</dbReference>
<dbReference type="SMART" id="SM00382">
    <property type="entry name" value="AAA"/>
    <property type="match status" value="1"/>
</dbReference>
<dbReference type="InterPro" id="IPR003439">
    <property type="entry name" value="ABC_transporter-like_ATP-bd"/>
</dbReference>
<keyword evidence="3" id="KW-0547">Nucleotide-binding</keyword>
<dbReference type="InterPro" id="IPR027417">
    <property type="entry name" value="P-loop_NTPase"/>
</dbReference>
<accession>A0A0F9PF44</accession>
<dbReference type="EMBL" id="LAZR01005470">
    <property type="protein sequence ID" value="KKM99665.1"/>
    <property type="molecule type" value="Genomic_DNA"/>
</dbReference>
<dbReference type="InterPro" id="IPR017871">
    <property type="entry name" value="ABC_transporter-like_CS"/>
</dbReference>
<dbReference type="CDD" id="cd03255">
    <property type="entry name" value="ABC_MJ0796_LolCDE_FtsE"/>
    <property type="match status" value="1"/>
</dbReference>
<organism evidence="6">
    <name type="scientific">marine sediment metagenome</name>
    <dbReference type="NCBI Taxonomy" id="412755"/>
    <lineage>
        <taxon>unclassified sequences</taxon>
        <taxon>metagenomes</taxon>
        <taxon>ecological metagenomes</taxon>
    </lineage>
</organism>
<dbReference type="GO" id="GO:0022857">
    <property type="term" value="F:transmembrane transporter activity"/>
    <property type="evidence" value="ECO:0007669"/>
    <property type="project" value="UniProtKB-ARBA"/>
</dbReference>
<dbReference type="AlphaFoldDB" id="A0A0F9PF44"/>
<dbReference type="InterPro" id="IPR017911">
    <property type="entry name" value="MacB-like_ATP-bd"/>
</dbReference>
<evidence type="ECO:0000256" key="2">
    <source>
        <dbReference type="ARBA" id="ARBA00022448"/>
    </source>
</evidence>
<evidence type="ECO:0000313" key="6">
    <source>
        <dbReference type="EMBL" id="KKM99665.1"/>
    </source>
</evidence>
<dbReference type="GO" id="GO:0016887">
    <property type="term" value="F:ATP hydrolysis activity"/>
    <property type="evidence" value="ECO:0007669"/>
    <property type="project" value="InterPro"/>
</dbReference>
<evidence type="ECO:0000256" key="4">
    <source>
        <dbReference type="ARBA" id="ARBA00022840"/>
    </source>
</evidence>
<dbReference type="PANTHER" id="PTHR42798:SF7">
    <property type="entry name" value="ALPHA-D-RIBOSE 1-METHYLPHOSPHONATE 5-TRIPHOSPHATE SYNTHASE SUBUNIT PHNL"/>
    <property type="match status" value="1"/>
</dbReference>
<protein>
    <recommendedName>
        <fullName evidence="5">ABC transporter domain-containing protein</fullName>
    </recommendedName>
</protein>
<dbReference type="PROSITE" id="PS00211">
    <property type="entry name" value="ABC_TRANSPORTER_1"/>
    <property type="match status" value="1"/>
</dbReference>
<dbReference type="FunFam" id="3.40.50.300:FF:000032">
    <property type="entry name" value="Export ABC transporter ATP-binding protein"/>
    <property type="match status" value="1"/>
</dbReference>
<gene>
    <name evidence="6" type="ORF">LCGC14_1145650</name>
</gene>
<proteinExistence type="inferred from homology"/>
<dbReference type="SUPFAM" id="SSF52540">
    <property type="entry name" value="P-loop containing nucleoside triphosphate hydrolases"/>
    <property type="match status" value="1"/>
</dbReference>
<comment type="similarity">
    <text evidence="1">Belongs to the ABC transporter superfamily.</text>
</comment>
<dbReference type="Pfam" id="PF00005">
    <property type="entry name" value="ABC_tran"/>
    <property type="match status" value="1"/>
</dbReference>
<dbReference type="GO" id="GO:0098796">
    <property type="term" value="C:membrane protein complex"/>
    <property type="evidence" value="ECO:0007669"/>
    <property type="project" value="UniProtKB-ARBA"/>
</dbReference>
<reference evidence="6" key="1">
    <citation type="journal article" date="2015" name="Nature">
        <title>Complex archaea that bridge the gap between prokaryotes and eukaryotes.</title>
        <authorList>
            <person name="Spang A."/>
            <person name="Saw J.H."/>
            <person name="Jorgensen S.L."/>
            <person name="Zaremba-Niedzwiedzka K."/>
            <person name="Martijn J."/>
            <person name="Lind A.E."/>
            <person name="van Eijk R."/>
            <person name="Schleper C."/>
            <person name="Guy L."/>
            <person name="Ettema T.J."/>
        </authorList>
    </citation>
    <scope>NUCLEOTIDE SEQUENCE</scope>
</reference>
<dbReference type="PROSITE" id="PS50893">
    <property type="entry name" value="ABC_TRANSPORTER_2"/>
    <property type="match status" value="1"/>
</dbReference>
<dbReference type="PANTHER" id="PTHR42798">
    <property type="entry name" value="LIPOPROTEIN-RELEASING SYSTEM ATP-BINDING PROTEIN LOLD"/>
    <property type="match status" value="1"/>
</dbReference>
<evidence type="ECO:0000256" key="3">
    <source>
        <dbReference type="ARBA" id="ARBA00022741"/>
    </source>
</evidence>
<dbReference type="InterPro" id="IPR003593">
    <property type="entry name" value="AAA+_ATPase"/>
</dbReference>
<name>A0A0F9PF44_9ZZZZ</name>
<dbReference type="GO" id="GO:0005524">
    <property type="term" value="F:ATP binding"/>
    <property type="evidence" value="ECO:0007669"/>
    <property type="project" value="UniProtKB-KW"/>
</dbReference>